<evidence type="ECO:0000256" key="9">
    <source>
        <dbReference type="ARBA" id="ARBA00023163"/>
    </source>
</evidence>
<dbReference type="SMART" id="SM00868">
    <property type="entry name" value="zf-AD"/>
    <property type="match status" value="1"/>
</dbReference>
<dbReference type="Proteomes" id="UP000594454">
    <property type="component" value="Chromosome 6"/>
</dbReference>
<dbReference type="FunFam" id="3.30.160.60:FF:000931">
    <property type="entry name" value="zinc finger protein 697"/>
    <property type="match status" value="1"/>
</dbReference>
<dbReference type="InterPro" id="IPR036236">
    <property type="entry name" value="Znf_C2H2_sf"/>
</dbReference>
<keyword evidence="9" id="KW-0804">Transcription</keyword>
<evidence type="ECO:0000256" key="2">
    <source>
        <dbReference type="ARBA" id="ARBA00006991"/>
    </source>
</evidence>
<dbReference type="Pfam" id="PF07776">
    <property type="entry name" value="zf-AD"/>
    <property type="match status" value="1"/>
</dbReference>
<evidence type="ECO:0000256" key="3">
    <source>
        <dbReference type="ARBA" id="ARBA00022723"/>
    </source>
</evidence>
<evidence type="ECO:0000256" key="12">
    <source>
        <dbReference type="PROSITE-ProRule" id="PRU01263"/>
    </source>
</evidence>
<dbReference type="PROSITE" id="PS51915">
    <property type="entry name" value="ZAD"/>
    <property type="match status" value="1"/>
</dbReference>
<reference evidence="15 16" key="1">
    <citation type="submission" date="2020-11" db="EMBL/GenBank/DDBJ databases">
        <authorList>
            <person name="Wallbank WR R."/>
            <person name="Pardo Diaz C."/>
            <person name="Kozak K."/>
            <person name="Martin S."/>
            <person name="Jiggins C."/>
            <person name="Moest M."/>
            <person name="Warren A I."/>
            <person name="Generalovic N T."/>
            <person name="Byers J.R.P. K."/>
            <person name="Montejo-Kovacevich G."/>
            <person name="Yen C E."/>
        </authorList>
    </citation>
    <scope>NUCLEOTIDE SEQUENCE [LARGE SCALE GENOMIC DNA]</scope>
</reference>
<feature type="domain" description="C2H2-type" evidence="13">
    <location>
        <begin position="270"/>
        <end position="297"/>
    </location>
</feature>
<feature type="domain" description="C2H2-type" evidence="13">
    <location>
        <begin position="242"/>
        <end position="269"/>
    </location>
</feature>
<dbReference type="FunFam" id="3.30.160.60:FF:002343">
    <property type="entry name" value="Zinc finger protein 33A"/>
    <property type="match status" value="1"/>
</dbReference>
<protein>
    <submittedName>
        <fullName evidence="15">Uncharacterized protein</fullName>
    </submittedName>
</protein>
<dbReference type="SUPFAM" id="SSF57716">
    <property type="entry name" value="Glucocorticoid receptor-like (DNA-binding domain)"/>
    <property type="match status" value="1"/>
</dbReference>
<dbReference type="FunFam" id="3.30.160.60:FF:000100">
    <property type="entry name" value="Zinc finger 45-like"/>
    <property type="match status" value="1"/>
</dbReference>
<feature type="domain" description="C2H2-type" evidence="13">
    <location>
        <begin position="326"/>
        <end position="353"/>
    </location>
</feature>
<dbReference type="GO" id="GO:0006355">
    <property type="term" value="P:regulation of DNA-templated transcription"/>
    <property type="evidence" value="ECO:0007669"/>
    <property type="project" value="UniProtKB-ARBA"/>
</dbReference>
<dbReference type="GO" id="GO:0008270">
    <property type="term" value="F:zinc ion binding"/>
    <property type="evidence" value="ECO:0007669"/>
    <property type="project" value="UniProtKB-KW"/>
</dbReference>
<dbReference type="GO" id="GO:0005634">
    <property type="term" value="C:nucleus"/>
    <property type="evidence" value="ECO:0007669"/>
    <property type="project" value="UniProtKB-SubCell"/>
</dbReference>
<dbReference type="PANTHER" id="PTHR16515">
    <property type="entry name" value="PR DOMAIN ZINC FINGER PROTEIN"/>
    <property type="match status" value="1"/>
</dbReference>
<keyword evidence="4" id="KW-0677">Repeat</keyword>
<evidence type="ECO:0000313" key="16">
    <source>
        <dbReference type="Proteomes" id="UP000594454"/>
    </source>
</evidence>
<dbReference type="OrthoDB" id="6077919at2759"/>
<evidence type="ECO:0000256" key="6">
    <source>
        <dbReference type="ARBA" id="ARBA00022833"/>
    </source>
</evidence>
<evidence type="ECO:0000256" key="8">
    <source>
        <dbReference type="ARBA" id="ARBA00023125"/>
    </source>
</evidence>
<dbReference type="InterPro" id="IPR050331">
    <property type="entry name" value="Zinc_finger"/>
</dbReference>
<evidence type="ECO:0000256" key="5">
    <source>
        <dbReference type="ARBA" id="ARBA00022771"/>
    </source>
</evidence>
<keyword evidence="8" id="KW-0238">DNA-binding</keyword>
<dbReference type="FunFam" id="3.30.160.60:FF:000099">
    <property type="entry name" value="Zinc finger protein 79"/>
    <property type="match status" value="1"/>
</dbReference>
<keyword evidence="5 11" id="KW-0863">Zinc-finger</keyword>
<evidence type="ECO:0000313" key="15">
    <source>
        <dbReference type="EMBL" id="CAD7092470.1"/>
    </source>
</evidence>
<evidence type="ECO:0000256" key="10">
    <source>
        <dbReference type="ARBA" id="ARBA00023242"/>
    </source>
</evidence>
<dbReference type="EMBL" id="LR899014">
    <property type="protein sequence ID" value="CAD7092470.1"/>
    <property type="molecule type" value="Genomic_DNA"/>
</dbReference>
<keyword evidence="16" id="KW-1185">Reference proteome</keyword>
<comment type="caution">
    <text evidence="12">Lacks conserved residue(s) required for the propagation of feature annotation.</text>
</comment>
<dbReference type="Gene3D" id="3.40.1800.20">
    <property type="match status" value="1"/>
</dbReference>
<dbReference type="AlphaFoldDB" id="A0A7R8V6B7"/>
<dbReference type="InterPro" id="IPR012934">
    <property type="entry name" value="Znf_AD"/>
</dbReference>
<dbReference type="Pfam" id="PF00096">
    <property type="entry name" value="zf-C2H2"/>
    <property type="match status" value="4"/>
</dbReference>
<evidence type="ECO:0000256" key="7">
    <source>
        <dbReference type="ARBA" id="ARBA00023015"/>
    </source>
</evidence>
<dbReference type="FunCoup" id="A0A7R8V6B7">
    <property type="interactions" value="219"/>
</dbReference>
<dbReference type="SUPFAM" id="SSF57667">
    <property type="entry name" value="beta-beta-alpha zinc fingers"/>
    <property type="match status" value="3"/>
</dbReference>
<feature type="domain" description="C2H2-type" evidence="13">
    <location>
        <begin position="298"/>
        <end position="325"/>
    </location>
</feature>
<feature type="domain" description="ZAD" evidence="14">
    <location>
        <begin position="1"/>
        <end position="64"/>
    </location>
</feature>
<dbReference type="Gene3D" id="3.30.160.60">
    <property type="entry name" value="Classic Zinc Finger"/>
    <property type="match status" value="5"/>
</dbReference>
<evidence type="ECO:0000256" key="11">
    <source>
        <dbReference type="PROSITE-ProRule" id="PRU00042"/>
    </source>
</evidence>
<comment type="similarity">
    <text evidence="2">Belongs to the krueppel C2H2-type zinc-finger protein family.</text>
</comment>
<dbReference type="PANTHER" id="PTHR16515:SF49">
    <property type="entry name" value="GASTRULA ZINC FINGER PROTEIN XLCGF49.1-LIKE-RELATED"/>
    <property type="match status" value="1"/>
</dbReference>
<dbReference type="GO" id="GO:0003677">
    <property type="term" value="F:DNA binding"/>
    <property type="evidence" value="ECO:0007669"/>
    <property type="project" value="UniProtKB-KW"/>
</dbReference>
<evidence type="ECO:0000259" key="14">
    <source>
        <dbReference type="PROSITE" id="PS51915"/>
    </source>
</evidence>
<evidence type="ECO:0000259" key="13">
    <source>
        <dbReference type="PROSITE" id="PS50157"/>
    </source>
</evidence>
<dbReference type="PROSITE" id="PS00028">
    <property type="entry name" value="ZINC_FINGER_C2H2_1"/>
    <property type="match status" value="5"/>
</dbReference>
<evidence type="ECO:0000256" key="4">
    <source>
        <dbReference type="ARBA" id="ARBA00022737"/>
    </source>
</evidence>
<proteinExistence type="inferred from homology"/>
<organism evidence="15 16">
    <name type="scientific">Hermetia illucens</name>
    <name type="common">Black soldier fly</name>
    <dbReference type="NCBI Taxonomy" id="343691"/>
    <lineage>
        <taxon>Eukaryota</taxon>
        <taxon>Metazoa</taxon>
        <taxon>Ecdysozoa</taxon>
        <taxon>Arthropoda</taxon>
        <taxon>Hexapoda</taxon>
        <taxon>Insecta</taxon>
        <taxon>Pterygota</taxon>
        <taxon>Neoptera</taxon>
        <taxon>Endopterygota</taxon>
        <taxon>Diptera</taxon>
        <taxon>Brachycera</taxon>
        <taxon>Stratiomyomorpha</taxon>
        <taxon>Stratiomyidae</taxon>
        <taxon>Hermetiinae</taxon>
        <taxon>Hermetia</taxon>
    </lineage>
</organism>
<gene>
    <name evidence="15" type="ORF">HERILL_LOCUS14827</name>
</gene>
<sequence>MRSLYDRDDKDMLVCDKIIKCANITIKRGMNLPEQICNKCYNDLEIAYRFRTNCESADAILQSFIDGNVVTDLIMSSENGEVYKYKPPQGLNVKRIRPLPVKLEPSSDGEDQHIDNIIVENGFLDGECNEQEEYIEEMKDDREDAIEKLIIENYEMDDKNICTMRPVKTNKARSKAAANKNKLKVVHAQAITTKPDGTTIIRYRKNVEEQKPLKICEICGNTYKYKHALESHMRRHRNEKPFSCEICGRAFVINFELRRHMRTHTGQKPYACRFCGRKFSDFGSRIKHERTHTGERPYTCETCGKSFAYSHVLSSHILTHTGEKRFACSMCGKRFTKSHHLKAHLNTHMKNSNKHANFLQATATTTTKEILEPTETQIIYETAPDDKVYGEVLAALNDQQKIEEFVDEEDVKVLISEEEHRHAIDSINIHT</sequence>
<dbReference type="PROSITE" id="PS50157">
    <property type="entry name" value="ZINC_FINGER_C2H2_2"/>
    <property type="match status" value="5"/>
</dbReference>
<accession>A0A7R8V6B7</accession>
<dbReference type="InterPro" id="IPR013087">
    <property type="entry name" value="Znf_C2H2_type"/>
</dbReference>
<evidence type="ECO:0000256" key="1">
    <source>
        <dbReference type="ARBA" id="ARBA00004123"/>
    </source>
</evidence>
<feature type="domain" description="C2H2-type" evidence="13">
    <location>
        <begin position="214"/>
        <end position="241"/>
    </location>
</feature>
<name>A0A7R8V6B7_HERIL</name>
<comment type="subcellular location">
    <subcellularLocation>
        <location evidence="1">Nucleus</location>
    </subcellularLocation>
</comment>
<dbReference type="InParanoid" id="A0A7R8V6B7"/>
<keyword evidence="10" id="KW-0539">Nucleus</keyword>
<keyword evidence="6" id="KW-0862">Zinc</keyword>
<keyword evidence="3" id="KW-0479">Metal-binding</keyword>
<keyword evidence="7" id="KW-0805">Transcription regulation</keyword>
<dbReference type="SMART" id="SM00355">
    <property type="entry name" value="ZnF_C2H2"/>
    <property type="match status" value="5"/>
</dbReference>